<dbReference type="InterPro" id="IPR041621">
    <property type="entry name" value="PDH_E1_M"/>
</dbReference>
<name>A0ABX7TAY4_9SPHN</name>
<dbReference type="Gene3D" id="3.40.50.920">
    <property type="match status" value="1"/>
</dbReference>
<evidence type="ECO:0000256" key="4">
    <source>
        <dbReference type="ARBA" id="ARBA00007131"/>
    </source>
</evidence>
<dbReference type="Proteomes" id="UP000663923">
    <property type="component" value="Chromosome"/>
</dbReference>
<dbReference type="PANTHER" id="PTHR43825:SF4">
    <property type="entry name" value="PYRUVATE DEHYDROGENASE E1 COMPONENT"/>
    <property type="match status" value="1"/>
</dbReference>
<evidence type="ECO:0000256" key="6">
    <source>
        <dbReference type="ARBA" id="ARBA00051231"/>
    </source>
</evidence>
<evidence type="ECO:0000313" key="9">
    <source>
        <dbReference type="Proteomes" id="UP000663923"/>
    </source>
</evidence>
<evidence type="ECO:0000259" key="7">
    <source>
        <dbReference type="SMART" id="SM00861"/>
    </source>
</evidence>
<dbReference type="PIRSF" id="PIRSF000156">
    <property type="entry name" value="Pyruvate_dh_E1"/>
    <property type="match status" value="1"/>
</dbReference>
<dbReference type="InterPro" id="IPR051157">
    <property type="entry name" value="PDH/Transketolase"/>
</dbReference>
<dbReference type="EMBL" id="CP071794">
    <property type="protein sequence ID" value="QTD57448.1"/>
    <property type="molecule type" value="Genomic_DNA"/>
</dbReference>
<accession>A0ABX7TAY4</accession>
<comment type="function">
    <text evidence="3">Component of the pyruvate dehydrogenase (PDH) complex, that catalyzes the overall conversion of pyruvate to acetyl-CoA and CO(2).</text>
</comment>
<evidence type="ECO:0000313" key="8">
    <source>
        <dbReference type="EMBL" id="QTD57448.1"/>
    </source>
</evidence>
<dbReference type="InterPro" id="IPR004660">
    <property type="entry name" value="PDH_E1"/>
</dbReference>
<dbReference type="InterPro" id="IPR005475">
    <property type="entry name" value="Transketolase-like_Pyr-bd"/>
</dbReference>
<sequence length="779" mass="85230">MTTKTNTKTSNEMQMLELLESRLRWLSSWTVHNANHIREKRDGLKVGGHQASCSSMTAIMAALYFHALRPQDKVAVKPHAGPVLHAIHYLLGNQSQEKLERFRGLGGVQSYPSRTKDTIPVDFSTGSVGLGVAVTAFSSLMQDYLIAHGQMEESDAGRMIALMGDAELDEGNIYECLIEAYKHDIRNCWWVVDYNRQSLDSTTADRMFRRFDDIFETCGWRVVTLKYGKRQQAAFKKPGGKTLEQWIDSCPNADFAALTYQGGEAWRKRLIDDIGGKPHVKKLLAGFDDDALADLMTNLGGHCVETLSDAFDACDDERPTLFIAYTVKGFGLPLAGHKDNHSGMMNPTQMEGYRKSLGIEQGAEWEAYGGLGDNAAAQLKAFVEKSALARQKPEPKAAPVVVPDRFEVPAGAEQSTQAAFGKVLLDLAKSGEEIGDRIVTTAPDVTQTTNLGAFVNQRGLFRRQEVADVFQQAKIPSAQKWSAHGAGQHIELGIAENNFFLMLTSMGLTAPHFGTRLLPVGTVYDPFIARGLDALNYGCYQDARFLLVGTPSGLTLGPEGGAHQSINTPLIGIGQPGLIYFEPVWADEVALMMRWAFDHMQCEDGSSVYLRLSTRSIAQIERENDSWEADALKGAYWLRRPAKGAEAAIAFTGAIAPEVLQAYDSLVTDIPGLGLLNVTSPDLLHRGWSQQRAARWQGQDHSACHAGLMLDELSPDAGLITVLDGSPSALSWLGAVRGMKVSPLGTDRFGQTGDLPDLYNAYRIDENAIIDAAAELFLG</sequence>
<evidence type="ECO:0000256" key="5">
    <source>
        <dbReference type="ARBA" id="ARBA00017172"/>
    </source>
</evidence>
<dbReference type="Pfam" id="PF00456">
    <property type="entry name" value="Transketolase_N"/>
    <property type="match status" value="1"/>
</dbReference>
<dbReference type="SMART" id="SM00861">
    <property type="entry name" value="Transket_pyr"/>
    <property type="match status" value="1"/>
</dbReference>
<comment type="cofactor">
    <cofactor evidence="1">
        <name>Mg(2+)</name>
        <dbReference type="ChEBI" id="CHEBI:18420"/>
    </cofactor>
</comment>
<dbReference type="SUPFAM" id="SSF52922">
    <property type="entry name" value="TK C-terminal domain-like"/>
    <property type="match status" value="1"/>
</dbReference>
<comment type="similarity">
    <text evidence="4">Belongs to the transketolase family.</text>
</comment>
<reference evidence="8 9" key="1">
    <citation type="submission" date="2021-03" db="EMBL/GenBank/DDBJ databases">
        <title>Complete genome of Parasphingorhabdus_sp.JHSY0214.</title>
        <authorList>
            <person name="Yoo J.H."/>
            <person name="Bae J.W."/>
        </authorList>
    </citation>
    <scope>NUCLEOTIDE SEQUENCE [LARGE SCALE GENOMIC DNA]</scope>
    <source>
        <strain evidence="8 9">JHSY0214</strain>
    </source>
</reference>
<dbReference type="InterPro" id="IPR009014">
    <property type="entry name" value="Transketo_C/PFOR_II"/>
</dbReference>
<keyword evidence="9" id="KW-1185">Reference proteome</keyword>
<protein>
    <recommendedName>
        <fullName evidence="5">Pyruvate dehydrogenase E1 component</fullName>
    </recommendedName>
</protein>
<dbReference type="Pfam" id="PF17831">
    <property type="entry name" value="PDH_E1_M"/>
    <property type="match status" value="1"/>
</dbReference>
<dbReference type="Gene3D" id="3.40.50.970">
    <property type="match status" value="2"/>
</dbReference>
<feature type="domain" description="Transketolase-like pyrimidine-binding" evidence="7">
    <location>
        <begin position="414"/>
        <end position="619"/>
    </location>
</feature>
<gene>
    <name evidence="8" type="ORF">J4G78_07955</name>
</gene>
<evidence type="ECO:0000256" key="3">
    <source>
        <dbReference type="ARBA" id="ARBA00003157"/>
    </source>
</evidence>
<dbReference type="InterPro" id="IPR005474">
    <property type="entry name" value="Transketolase_N"/>
</dbReference>
<evidence type="ECO:0000256" key="1">
    <source>
        <dbReference type="ARBA" id="ARBA00001946"/>
    </source>
</evidence>
<dbReference type="RefSeq" id="WP_207989918.1">
    <property type="nucleotide sequence ID" value="NZ_CP071794.1"/>
</dbReference>
<organism evidence="8 9">
    <name type="scientific">Parasphingorhabdus cellanae</name>
    <dbReference type="NCBI Taxonomy" id="2806553"/>
    <lineage>
        <taxon>Bacteria</taxon>
        <taxon>Pseudomonadati</taxon>
        <taxon>Pseudomonadota</taxon>
        <taxon>Alphaproteobacteria</taxon>
        <taxon>Sphingomonadales</taxon>
        <taxon>Sphingomonadaceae</taxon>
        <taxon>Parasphingorhabdus</taxon>
    </lineage>
</organism>
<comment type="cofactor">
    <cofactor evidence="2">
        <name>thiamine diphosphate</name>
        <dbReference type="ChEBI" id="CHEBI:58937"/>
    </cofactor>
</comment>
<dbReference type="PANTHER" id="PTHR43825">
    <property type="entry name" value="PYRUVATE DEHYDROGENASE E1 COMPONENT"/>
    <property type="match status" value="1"/>
</dbReference>
<comment type="catalytic activity">
    <reaction evidence="6">
        <text>N(6)-[(R)-lipoyl]-L-lysyl-[protein] + pyruvate + H(+) = N(6)-[(R)-S(8)-acetyldihydrolipoyl]-L-lysyl-[protein] + CO2</text>
        <dbReference type="Rhea" id="RHEA:19189"/>
        <dbReference type="Rhea" id="RHEA-COMP:10474"/>
        <dbReference type="Rhea" id="RHEA-COMP:10478"/>
        <dbReference type="ChEBI" id="CHEBI:15361"/>
        <dbReference type="ChEBI" id="CHEBI:15378"/>
        <dbReference type="ChEBI" id="CHEBI:16526"/>
        <dbReference type="ChEBI" id="CHEBI:83099"/>
        <dbReference type="ChEBI" id="CHEBI:83111"/>
        <dbReference type="EC" id="1.2.4.1"/>
    </reaction>
</comment>
<proteinExistence type="inferred from homology"/>
<dbReference type="SUPFAM" id="SSF52518">
    <property type="entry name" value="Thiamin diphosphate-binding fold (THDP-binding)"/>
    <property type="match status" value="2"/>
</dbReference>
<evidence type="ECO:0000256" key="2">
    <source>
        <dbReference type="ARBA" id="ARBA00001964"/>
    </source>
</evidence>
<dbReference type="InterPro" id="IPR029061">
    <property type="entry name" value="THDP-binding"/>
</dbReference>